<feature type="transmembrane region" description="Helical" evidence="11">
    <location>
        <begin position="677"/>
        <end position="697"/>
    </location>
</feature>
<evidence type="ECO:0000313" key="13">
    <source>
        <dbReference type="EMBL" id="QHT70741.1"/>
    </source>
</evidence>
<evidence type="ECO:0000256" key="3">
    <source>
        <dbReference type="ARBA" id="ARBA00022553"/>
    </source>
</evidence>
<dbReference type="Pfam" id="PF00690">
    <property type="entry name" value="Cation_ATPase_N"/>
    <property type="match status" value="1"/>
</dbReference>
<evidence type="ECO:0000259" key="12">
    <source>
        <dbReference type="SMART" id="SM00831"/>
    </source>
</evidence>
<dbReference type="EMBL" id="CP048222">
    <property type="protein sequence ID" value="QHT70741.1"/>
    <property type="molecule type" value="Genomic_DNA"/>
</dbReference>
<feature type="transmembrane region" description="Helical" evidence="11">
    <location>
        <begin position="267"/>
        <end position="294"/>
    </location>
</feature>
<feature type="domain" description="Cation-transporting P-type ATPase N-terminal" evidence="12">
    <location>
        <begin position="3"/>
        <end position="76"/>
    </location>
</feature>
<organism evidence="13 14">
    <name type="scientific">Rhodocytophaga rosea</name>
    <dbReference type="NCBI Taxonomy" id="2704465"/>
    <lineage>
        <taxon>Bacteria</taxon>
        <taxon>Pseudomonadati</taxon>
        <taxon>Bacteroidota</taxon>
        <taxon>Cytophagia</taxon>
        <taxon>Cytophagales</taxon>
        <taxon>Rhodocytophagaceae</taxon>
        <taxon>Rhodocytophaga</taxon>
    </lineage>
</organism>
<comment type="similarity">
    <text evidence="2">Belongs to the cation transport ATPase (P-type) (TC 3.A.3) family. Type IIA subfamily.</text>
</comment>
<dbReference type="RefSeq" id="WP_162446714.1">
    <property type="nucleotide sequence ID" value="NZ_CP048222.1"/>
</dbReference>
<dbReference type="Pfam" id="PF13246">
    <property type="entry name" value="Cation_ATPase"/>
    <property type="match status" value="1"/>
</dbReference>
<feature type="transmembrane region" description="Helical" evidence="11">
    <location>
        <begin position="718"/>
        <end position="745"/>
    </location>
</feature>
<dbReference type="InterPro" id="IPR023298">
    <property type="entry name" value="ATPase_P-typ_TM_dom_sf"/>
</dbReference>
<accession>A0A6C0GRM7</accession>
<dbReference type="Gene3D" id="1.20.1110.10">
    <property type="entry name" value="Calcium-transporting ATPase, transmembrane domain"/>
    <property type="match status" value="2"/>
</dbReference>
<evidence type="ECO:0000256" key="6">
    <source>
        <dbReference type="ARBA" id="ARBA00022840"/>
    </source>
</evidence>
<keyword evidence="9 11" id="KW-1133">Transmembrane helix</keyword>
<dbReference type="Gene3D" id="2.70.150.10">
    <property type="entry name" value="Calcium-transporting ATPase, cytoplasmic transduction domain A"/>
    <property type="match status" value="1"/>
</dbReference>
<dbReference type="FunFam" id="3.40.50.1000:FF:000028">
    <property type="entry name" value="Calcium-transporting P-type ATPase, putative"/>
    <property type="match status" value="1"/>
</dbReference>
<dbReference type="GO" id="GO:0016020">
    <property type="term" value="C:membrane"/>
    <property type="evidence" value="ECO:0007669"/>
    <property type="project" value="InterPro"/>
</dbReference>
<dbReference type="SUPFAM" id="SSF56784">
    <property type="entry name" value="HAD-like"/>
    <property type="match status" value="1"/>
</dbReference>
<dbReference type="InterPro" id="IPR008250">
    <property type="entry name" value="ATPase_P-typ_transduc_dom_A_sf"/>
</dbReference>
<dbReference type="Gene3D" id="3.40.50.1000">
    <property type="entry name" value="HAD superfamily/HAD-like"/>
    <property type="match status" value="1"/>
</dbReference>
<gene>
    <name evidence="13" type="ORF">GXP67_30875</name>
</gene>
<evidence type="ECO:0000256" key="9">
    <source>
        <dbReference type="ARBA" id="ARBA00022989"/>
    </source>
</evidence>
<dbReference type="Gene3D" id="3.40.1110.10">
    <property type="entry name" value="Calcium-transporting ATPase, cytoplasmic domain N"/>
    <property type="match status" value="1"/>
</dbReference>
<keyword evidence="14" id="KW-1185">Reference proteome</keyword>
<dbReference type="SUPFAM" id="SSF81665">
    <property type="entry name" value="Calcium ATPase, transmembrane domain M"/>
    <property type="match status" value="1"/>
</dbReference>
<keyword evidence="8" id="KW-1278">Translocase</keyword>
<keyword evidence="3" id="KW-0597">Phosphoprotein</keyword>
<evidence type="ECO:0000256" key="8">
    <source>
        <dbReference type="ARBA" id="ARBA00022967"/>
    </source>
</evidence>
<dbReference type="SFLD" id="SFLDS00003">
    <property type="entry name" value="Haloacid_Dehalogenase"/>
    <property type="match status" value="1"/>
</dbReference>
<dbReference type="InterPro" id="IPR023299">
    <property type="entry name" value="ATPase_P-typ_cyto_dom_N"/>
</dbReference>
<dbReference type="InterPro" id="IPR018303">
    <property type="entry name" value="ATPase_P-typ_P_site"/>
</dbReference>
<feature type="transmembrane region" description="Helical" evidence="11">
    <location>
        <begin position="80"/>
        <end position="97"/>
    </location>
</feature>
<dbReference type="GO" id="GO:0005524">
    <property type="term" value="F:ATP binding"/>
    <property type="evidence" value="ECO:0007669"/>
    <property type="project" value="UniProtKB-KW"/>
</dbReference>
<dbReference type="InterPro" id="IPR006068">
    <property type="entry name" value="ATPase_P-typ_cation-transptr_C"/>
</dbReference>
<dbReference type="AlphaFoldDB" id="A0A6C0GRM7"/>
<dbReference type="SMART" id="SM00831">
    <property type="entry name" value="Cation_ATPase_N"/>
    <property type="match status" value="1"/>
</dbReference>
<dbReference type="FunFam" id="2.70.150.10:FF:000160">
    <property type="entry name" value="Sarcoplasmic/endoplasmic reticulum calcium ATPase 1"/>
    <property type="match status" value="1"/>
</dbReference>
<dbReference type="GO" id="GO:0016887">
    <property type="term" value="F:ATP hydrolysis activity"/>
    <property type="evidence" value="ECO:0007669"/>
    <property type="project" value="InterPro"/>
</dbReference>
<comment type="subcellular location">
    <subcellularLocation>
        <location evidence="1">Endomembrane system</location>
        <topology evidence="1">Multi-pass membrane protein</topology>
    </subcellularLocation>
</comment>
<feature type="transmembrane region" description="Helical" evidence="11">
    <location>
        <begin position="828"/>
        <end position="847"/>
    </location>
</feature>
<dbReference type="PROSITE" id="PS00154">
    <property type="entry name" value="ATPASE_E1_E2"/>
    <property type="match status" value="1"/>
</dbReference>
<dbReference type="SFLD" id="SFLDF00027">
    <property type="entry name" value="p-type_atpase"/>
    <property type="match status" value="1"/>
</dbReference>
<dbReference type="NCBIfam" id="TIGR01494">
    <property type="entry name" value="ATPase_P-type"/>
    <property type="match status" value="3"/>
</dbReference>
<keyword evidence="4 11" id="KW-0812">Transmembrane</keyword>
<dbReference type="KEGG" id="rhoz:GXP67_30875"/>
<dbReference type="InterPro" id="IPR023214">
    <property type="entry name" value="HAD_sf"/>
</dbReference>
<evidence type="ECO:0000313" key="14">
    <source>
        <dbReference type="Proteomes" id="UP000480178"/>
    </source>
</evidence>
<dbReference type="InterPro" id="IPR044492">
    <property type="entry name" value="P_typ_ATPase_HD_dom"/>
</dbReference>
<feature type="transmembrane region" description="Helical" evidence="11">
    <location>
        <begin position="786"/>
        <end position="808"/>
    </location>
</feature>
<evidence type="ECO:0000256" key="10">
    <source>
        <dbReference type="ARBA" id="ARBA00023136"/>
    </source>
</evidence>
<evidence type="ECO:0000256" key="11">
    <source>
        <dbReference type="SAM" id="Phobius"/>
    </source>
</evidence>
<evidence type="ECO:0000256" key="5">
    <source>
        <dbReference type="ARBA" id="ARBA00022741"/>
    </source>
</evidence>
<dbReference type="InterPro" id="IPR001757">
    <property type="entry name" value="P_typ_ATPase"/>
</dbReference>
<evidence type="ECO:0000256" key="4">
    <source>
        <dbReference type="ARBA" id="ARBA00022692"/>
    </source>
</evidence>
<dbReference type="FunFam" id="3.40.50.1000:FF:000001">
    <property type="entry name" value="Phospholipid-transporting ATPase IC"/>
    <property type="match status" value="1"/>
</dbReference>
<proteinExistence type="inferred from homology"/>
<reference evidence="13 14" key="1">
    <citation type="submission" date="2020-01" db="EMBL/GenBank/DDBJ databases">
        <authorList>
            <person name="Kim M.K."/>
        </authorList>
    </citation>
    <scope>NUCLEOTIDE SEQUENCE [LARGE SCALE GENOMIC DNA]</scope>
    <source>
        <strain evidence="13 14">172606-1</strain>
    </source>
</reference>
<evidence type="ECO:0000256" key="2">
    <source>
        <dbReference type="ARBA" id="ARBA00005675"/>
    </source>
</evidence>
<protein>
    <submittedName>
        <fullName evidence="13">Cation-translocating P-type ATPase</fullName>
    </submittedName>
</protein>
<dbReference type="InterPro" id="IPR004014">
    <property type="entry name" value="ATPase_P-typ_cation-transptr_N"/>
</dbReference>
<keyword evidence="7" id="KW-0460">Magnesium</keyword>
<feature type="transmembrane region" description="Helical" evidence="11">
    <location>
        <begin position="49"/>
        <end position="74"/>
    </location>
</feature>
<keyword evidence="6" id="KW-0067">ATP-binding</keyword>
<dbReference type="GO" id="GO:0012505">
    <property type="term" value="C:endomembrane system"/>
    <property type="evidence" value="ECO:0007669"/>
    <property type="project" value="UniProtKB-SubCell"/>
</dbReference>
<dbReference type="SFLD" id="SFLDG00002">
    <property type="entry name" value="C1.7:_P-type_atpase_like"/>
    <property type="match status" value="1"/>
</dbReference>
<evidence type="ECO:0000256" key="1">
    <source>
        <dbReference type="ARBA" id="ARBA00004127"/>
    </source>
</evidence>
<dbReference type="InterPro" id="IPR036412">
    <property type="entry name" value="HAD-like_sf"/>
</dbReference>
<dbReference type="Proteomes" id="UP000480178">
    <property type="component" value="Chromosome"/>
</dbReference>
<name>A0A6C0GRM7_9BACT</name>
<dbReference type="PRINTS" id="PR00120">
    <property type="entry name" value="HATPASE"/>
</dbReference>
<dbReference type="Pfam" id="PF00689">
    <property type="entry name" value="Cation_ATPase_C"/>
    <property type="match status" value="1"/>
</dbReference>
<feature type="transmembrane region" description="Helical" evidence="11">
    <location>
        <begin position="757"/>
        <end position="774"/>
    </location>
</feature>
<dbReference type="SUPFAM" id="SSF81653">
    <property type="entry name" value="Calcium ATPase, transduction domain A"/>
    <property type="match status" value="1"/>
</dbReference>
<dbReference type="PANTHER" id="PTHR42861">
    <property type="entry name" value="CALCIUM-TRANSPORTING ATPASE"/>
    <property type="match status" value="1"/>
</dbReference>
<evidence type="ECO:0000256" key="7">
    <source>
        <dbReference type="ARBA" id="ARBA00022842"/>
    </source>
</evidence>
<dbReference type="PRINTS" id="PR00119">
    <property type="entry name" value="CATATPASE"/>
</dbReference>
<sequence length="855" mass="94296">MDAWYRLSEEEVIKKLKTSPSGLKKDLILSLQQEYGKNALKEAKQKSKFAILLGQFKDVMIVILILAAIISFAVGEHTDAYVILAIIIGNAWIGYAQENNAEESVRMLQQMAAQYALVLRDNHPVKLEAKELVPGDVILLEAGDIVPADARLLEVSAFKTEEAALTGESHSIEKITDAIDKENIGPGDQLNMIFKGTIVSNGSAKAVVTTTGMQTEIGKIAGLLEVGEQKTPLQKRLAVFSKQLAVIVIIICAVVFGFGLWRGEPAFLMFLTALSLAVAALPEALPAVITIALANGARRMVKQKALIRVLPAVETLGSVTYICSDKTGTLTQNVMTVEKFQAAPDKDELLKHAMLLNNEVRYSEEGNMLGDSTETALVNYAVNKGHSKEQSDNSFPLVSKLPFDSNRMRMSTLHQDNGKWLLFVKGAPVKITEVLAERYKDQVPKWLELNREWAADGLRVLFFAYKQLDEKPGQITEELEKDLDFLGMAAMIDPPREEVIEAIKECKTAGIKTVMITGDQPLTAYAIAERLKMVAEGSKNTRTGAELAKLNEEEFAREVRNIFVYARVSPEQKLNIVKALQHNGEFVAMTGDGVNDAPSLKQADIGVAMGITGTGVSKEAADMILLDDNFATIVKAVKEGRRIYENIRKFILYVLSCNLAEILTIFFTPLFGLAIPLLPIHILWINLVTDGLPGLALTSEPAEKDIMQMPPRPPRENLFAGGMIPKIVLTGVFMTVSVMLTQAWAAKEGYDVQTQQTMVFTLLCFIQLGNALSVRSSYHSIFHATIFGNAGMWGSIILTVVLQLLIVYLPFTEAIFKTTALDWKAMRMILLVTGICILTIELIKYITNRLYRKGK</sequence>
<dbReference type="Pfam" id="PF00122">
    <property type="entry name" value="E1-E2_ATPase"/>
    <property type="match status" value="1"/>
</dbReference>
<keyword evidence="5" id="KW-0547">Nucleotide-binding</keyword>
<dbReference type="InterPro" id="IPR059000">
    <property type="entry name" value="ATPase_P-type_domA"/>
</dbReference>
<keyword evidence="10 11" id="KW-0472">Membrane</keyword>
<feature type="transmembrane region" description="Helical" evidence="11">
    <location>
        <begin position="650"/>
        <end position="671"/>
    </location>
</feature>
<feature type="transmembrane region" description="Helical" evidence="11">
    <location>
        <begin position="244"/>
        <end position="261"/>
    </location>
</feature>